<evidence type="ECO:0000313" key="2">
    <source>
        <dbReference type="Proteomes" id="UP001152795"/>
    </source>
</evidence>
<dbReference type="EMBL" id="CACRXK020002629">
    <property type="protein sequence ID" value="CAB3995256.1"/>
    <property type="molecule type" value="Genomic_DNA"/>
</dbReference>
<name>A0A6S7GYL2_PARCT</name>
<comment type="caution">
    <text evidence="1">The sequence shown here is derived from an EMBL/GenBank/DDBJ whole genome shotgun (WGS) entry which is preliminary data.</text>
</comment>
<proteinExistence type="predicted"/>
<gene>
    <name evidence="1" type="ORF">PACLA_8A008198</name>
</gene>
<reference evidence="1" key="1">
    <citation type="submission" date="2020-04" db="EMBL/GenBank/DDBJ databases">
        <authorList>
            <person name="Alioto T."/>
            <person name="Alioto T."/>
            <person name="Gomez Garrido J."/>
        </authorList>
    </citation>
    <scope>NUCLEOTIDE SEQUENCE</scope>
    <source>
        <strain evidence="1">A484AB</strain>
    </source>
</reference>
<accession>A0A6S7GYL2</accession>
<dbReference type="Proteomes" id="UP001152795">
    <property type="component" value="Unassembled WGS sequence"/>
</dbReference>
<keyword evidence="2" id="KW-1185">Reference proteome</keyword>
<protein>
    <submittedName>
        <fullName evidence="1">Uncharacterized protein</fullName>
    </submittedName>
</protein>
<dbReference type="AlphaFoldDB" id="A0A6S7GYL2"/>
<organism evidence="1 2">
    <name type="scientific">Paramuricea clavata</name>
    <name type="common">Red gorgonian</name>
    <name type="synonym">Violescent sea-whip</name>
    <dbReference type="NCBI Taxonomy" id="317549"/>
    <lineage>
        <taxon>Eukaryota</taxon>
        <taxon>Metazoa</taxon>
        <taxon>Cnidaria</taxon>
        <taxon>Anthozoa</taxon>
        <taxon>Octocorallia</taxon>
        <taxon>Malacalcyonacea</taxon>
        <taxon>Plexauridae</taxon>
        <taxon>Paramuricea</taxon>
    </lineage>
</organism>
<evidence type="ECO:0000313" key="1">
    <source>
        <dbReference type="EMBL" id="CAB3995256.1"/>
    </source>
</evidence>
<sequence length="152" mass="17490">MENEMEREQDYDMANEGDVEFCEPEIVVENVEFETPSDSIDYVLYNLVVSVVDTESDEDDAEFVEAISENESKRFTTKSAEQEETRLSKENLASIVIDIKTKLIKEELFGPDINSALKKVSSSKNKSFLMKNQDKMLEDFYGLLPICKFFNL</sequence>